<organism evidence="3 4">
    <name type="scientific">Hanamia caeni</name>
    <dbReference type="NCBI Taxonomy" id="2294116"/>
    <lineage>
        <taxon>Bacteria</taxon>
        <taxon>Pseudomonadati</taxon>
        <taxon>Bacteroidota</taxon>
        <taxon>Chitinophagia</taxon>
        <taxon>Chitinophagales</taxon>
        <taxon>Chitinophagaceae</taxon>
        <taxon>Hanamia</taxon>
    </lineage>
</organism>
<dbReference type="Proteomes" id="UP000267223">
    <property type="component" value="Unassembled WGS sequence"/>
</dbReference>
<dbReference type="RefSeq" id="WP_123120673.1">
    <property type="nucleotide sequence ID" value="NZ_RJJR01000008.1"/>
</dbReference>
<reference evidence="3 4" key="1">
    <citation type="submission" date="2018-11" db="EMBL/GenBank/DDBJ databases">
        <title>Draft genome sequence of Ferruginibacter sp. BO-59.</title>
        <authorList>
            <person name="Im W.T."/>
        </authorList>
    </citation>
    <scope>NUCLEOTIDE SEQUENCE [LARGE SCALE GENOMIC DNA]</scope>
    <source>
        <strain evidence="3 4">BO-59</strain>
    </source>
</reference>
<dbReference type="AlphaFoldDB" id="A0A3M9NE85"/>
<keyword evidence="1" id="KW-0812">Transmembrane</keyword>
<dbReference type="EMBL" id="RJJR01000008">
    <property type="protein sequence ID" value="RNI36120.1"/>
    <property type="molecule type" value="Genomic_DNA"/>
</dbReference>
<evidence type="ECO:0000313" key="3">
    <source>
        <dbReference type="EMBL" id="RNI36120.1"/>
    </source>
</evidence>
<sequence>MENNKKHIDEMQKLAEEGWKQMHETLRQHGLTSDIVPSSTSKKRIFFLSLAACLVLFFIIYIPYKLNHNTLLNIRLQTNYSSSLQNSSSSQKKYEPVQSNSNAISYERKKATPLSVQQKFRLHQKINGEYLKFQEKQISEALQNEKRYFLEKFTMEKPEPVKMQPCDNIIDPTSEIEKTLPVQKRTEKPAAKKVKVFAGAGINISPATHDIPQSFNLKNWNVHPSVTVVIPLWQKFSVHTGLSAFSTISGKEVSTKEKELVSNLSPDVYYNIKTTSIVKASYFDLPVTLHYSINKNWSVGSGLQLSRLNKVKIKEEKESFGYNNTLYAATVDQYNASPMIARAAFQKKLEIKKIDPRFILETNFEKGSFLFSAGYYYSLDKTIILKDGYNSSHQYRNEYFKLGLQYRICGGK</sequence>
<keyword evidence="1" id="KW-1133">Transmembrane helix</keyword>
<evidence type="ECO:0000259" key="2">
    <source>
        <dbReference type="Pfam" id="PF13568"/>
    </source>
</evidence>
<protein>
    <recommendedName>
        <fullName evidence="2">Outer membrane protein beta-barrel domain-containing protein</fullName>
    </recommendedName>
</protein>
<feature type="transmembrane region" description="Helical" evidence="1">
    <location>
        <begin position="45"/>
        <end position="64"/>
    </location>
</feature>
<dbReference type="OrthoDB" id="1001536at2"/>
<proteinExistence type="predicted"/>
<keyword evidence="4" id="KW-1185">Reference proteome</keyword>
<gene>
    <name evidence="3" type="ORF">EFY79_10530</name>
</gene>
<comment type="caution">
    <text evidence="3">The sequence shown here is derived from an EMBL/GenBank/DDBJ whole genome shotgun (WGS) entry which is preliminary data.</text>
</comment>
<accession>A0A3M9NE85</accession>
<keyword evidence="1" id="KW-0472">Membrane</keyword>
<dbReference type="Pfam" id="PF13568">
    <property type="entry name" value="OMP_b-brl_2"/>
    <property type="match status" value="1"/>
</dbReference>
<name>A0A3M9NE85_9BACT</name>
<dbReference type="InterPro" id="IPR025665">
    <property type="entry name" value="Beta-barrel_OMP_2"/>
</dbReference>
<evidence type="ECO:0000313" key="4">
    <source>
        <dbReference type="Proteomes" id="UP000267223"/>
    </source>
</evidence>
<feature type="domain" description="Outer membrane protein beta-barrel" evidence="2">
    <location>
        <begin position="198"/>
        <end position="382"/>
    </location>
</feature>
<evidence type="ECO:0000256" key="1">
    <source>
        <dbReference type="SAM" id="Phobius"/>
    </source>
</evidence>